<accession>A0A3M7TXQ1</accession>
<dbReference type="RefSeq" id="WP_122896726.1">
    <property type="nucleotide sequence ID" value="NZ_RHIB01000001.1"/>
</dbReference>
<comment type="caution">
    <text evidence="2">The sequence shown here is derived from an EMBL/GenBank/DDBJ whole genome shotgun (WGS) entry which is preliminary data.</text>
</comment>
<sequence>MTFKEKLLHQEWIQPFLPNYMKPLHEPRIEEDATSLMVHETEEFLSDLASLSELPRLNKTFKRKIKGFLLKVKIKPKKLHLEMHDTKRSQALIKKRIYITIYRKSVKAEKGLGKCIDATIYFHTDGRNIVRNVKHHPLFRPVFTHLHMLDSSLSGQNLLPQNESEETVELQRAHHNEPDEKSTLNAELKQLERRYANLNNSITSVFSNVSASLKRCLEEFNLLDVEERHQLKRMLIKEIPDLLDTYQSLTPSQKKEMEEDVIHALEKMNRFVGKIASSLDHNRMERLNHLLRVNKMRYDENK</sequence>
<keyword evidence="3" id="KW-1185">Reference proteome</keyword>
<feature type="coiled-coil region" evidence="1">
    <location>
        <begin position="181"/>
        <end position="208"/>
    </location>
</feature>
<gene>
    <name evidence="2" type="ORF">EBO34_04455</name>
</gene>
<keyword evidence="1" id="KW-0175">Coiled coil</keyword>
<dbReference type="EMBL" id="RHIB01000001">
    <property type="protein sequence ID" value="RNA69205.1"/>
    <property type="molecule type" value="Genomic_DNA"/>
</dbReference>
<dbReference type="OrthoDB" id="2921822at2"/>
<dbReference type="Proteomes" id="UP000278746">
    <property type="component" value="Unassembled WGS sequence"/>
</dbReference>
<dbReference type="AlphaFoldDB" id="A0A3M7TXQ1"/>
<evidence type="ECO:0000313" key="2">
    <source>
        <dbReference type="EMBL" id="RNA69205.1"/>
    </source>
</evidence>
<name>A0A3M7TXQ1_9BACI</name>
<reference evidence="2 3" key="1">
    <citation type="submission" date="2018-10" db="EMBL/GenBank/DDBJ databases">
        <title>Bacillus Keqinensis sp. nov., a moderately halophilic bacterium isolated from a saline-alkaline lake.</title>
        <authorList>
            <person name="Wang H."/>
        </authorList>
    </citation>
    <scope>NUCLEOTIDE SEQUENCE [LARGE SCALE GENOMIC DNA]</scope>
    <source>
        <strain evidence="2 3">KQ-3</strain>
    </source>
</reference>
<evidence type="ECO:0000256" key="1">
    <source>
        <dbReference type="SAM" id="Coils"/>
    </source>
</evidence>
<organism evidence="2 3">
    <name type="scientific">Alteribacter keqinensis</name>
    <dbReference type="NCBI Taxonomy" id="2483800"/>
    <lineage>
        <taxon>Bacteria</taxon>
        <taxon>Bacillati</taxon>
        <taxon>Bacillota</taxon>
        <taxon>Bacilli</taxon>
        <taxon>Bacillales</taxon>
        <taxon>Bacillaceae</taxon>
        <taxon>Alteribacter</taxon>
    </lineage>
</organism>
<evidence type="ECO:0000313" key="3">
    <source>
        <dbReference type="Proteomes" id="UP000278746"/>
    </source>
</evidence>
<proteinExistence type="predicted"/>
<protein>
    <submittedName>
        <fullName evidence="2">Uncharacterized protein</fullName>
    </submittedName>
</protein>